<reference evidence="1 2" key="1">
    <citation type="submission" date="2018-06" db="EMBL/GenBank/DDBJ databases">
        <title>Genome Sequence of the Brown Rot Fungal Pathogen Monilinia fructigena.</title>
        <authorList>
            <person name="Landi L."/>
            <person name="De Miccolis Angelini R.M."/>
            <person name="Pollastro S."/>
            <person name="Abate D."/>
            <person name="Faretra F."/>
            <person name="Romanazzi G."/>
        </authorList>
    </citation>
    <scope>NUCLEOTIDE SEQUENCE [LARGE SCALE GENOMIC DNA]</scope>
    <source>
        <strain evidence="1 2">Mfrg269</strain>
    </source>
</reference>
<dbReference type="AlphaFoldDB" id="A0A395IS19"/>
<organism evidence="1 2">
    <name type="scientific">Monilinia fructigena</name>
    <dbReference type="NCBI Taxonomy" id="38457"/>
    <lineage>
        <taxon>Eukaryota</taxon>
        <taxon>Fungi</taxon>
        <taxon>Dikarya</taxon>
        <taxon>Ascomycota</taxon>
        <taxon>Pezizomycotina</taxon>
        <taxon>Leotiomycetes</taxon>
        <taxon>Helotiales</taxon>
        <taxon>Sclerotiniaceae</taxon>
        <taxon>Monilinia</taxon>
    </lineage>
</organism>
<sequence length="78" mass="8119">MLEPAILFVRFEAQVDPGFDDVVAVPGVAAIGESDKVHRVGYEDETRGVRVVGEGDGGGVEVDGIGYDTEVGALGNGW</sequence>
<evidence type="ECO:0000313" key="2">
    <source>
        <dbReference type="Proteomes" id="UP000249056"/>
    </source>
</evidence>
<dbReference type="EMBL" id="QKRW01000021">
    <property type="protein sequence ID" value="RAL63115.1"/>
    <property type="molecule type" value="Genomic_DNA"/>
</dbReference>
<accession>A0A395IS19</accession>
<keyword evidence="2" id="KW-1185">Reference proteome</keyword>
<protein>
    <submittedName>
        <fullName evidence="1">Uncharacterized protein</fullName>
    </submittedName>
</protein>
<name>A0A395IS19_9HELO</name>
<comment type="caution">
    <text evidence="1">The sequence shown here is derived from an EMBL/GenBank/DDBJ whole genome shotgun (WGS) entry which is preliminary data.</text>
</comment>
<dbReference type="Proteomes" id="UP000249056">
    <property type="component" value="Unassembled WGS sequence"/>
</dbReference>
<gene>
    <name evidence="1" type="ORF">DID88_004198</name>
</gene>
<proteinExistence type="predicted"/>
<evidence type="ECO:0000313" key="1">
    <source>
        <dbReference type="EMBL" id="RAL63115.1"/>
    </source>
</evidence>